<protein>
    <submittedName>
        <fullName evidence="2">Dienelactone hydrolase family protein</fullName>
        <ecNumber evidence="2">3.1.-.-</ecNumber>
    </submittedName>
</protein>
<evidence type="ECO:0000313" key="3">
    <source>
        <dbReference type="Proteomes" id="UP001596154"/>
    </source>
</evidence>
<comment type="caution">
    <text evidence="2">The sequence shown here is derived from an EMBL/GenBank/DDBJ whole genome shotgun (WGS) entry which is preliminary data.</text>
</comment>
<reference evidence="3" key="1">
    <citation type="journal article" date="2019" name="Int. J. Syst. Evol. Microbiol.">
        <title>The Global Catalogue of Microorganisms (GCM) 10K type strain sequencing project: providing services to taxonomists for standard genome sequencing and annotation.</title>
        <authorList>
            <consortium name="The Broad Institute Genomics Platform"/>
            <consortium name="The Broad Institute Genome Sequencing Center for Infectious Disease"/>
            <person name="Wu L."/>
            <person name="Ma J."/>
        </authorList>
    </citation>
    <scope>NUCLEOTIDE SEQUENCE [LARGE SCALE GENOMIC DNA]</scope>
    <source>
        <strain evidence="3">CGMCC 4.7248</strain>
    </source>
</reference>
<name>A0ABW0UTM8_9ACTN</name>
<dbReference type="PANTHER" id="PTHR46623">
    <property type="entry name" value="CARBOXYMETHYLENEBUTENOLIDASE-RELATED"/>
    <property type="match status" value="1"/>
</dbReference>
<evidence type="ECO:0000313" key="2">
    <source>
        <dbReference type="EMBL" id="MFC5636912.1"/>
    </source>
</evidence>
<keyword evidence="2" id="KW-0378">Hydrolase</keyword>
<dbReference type="GO" id="GO:0016787">
    <property type="term" value="F:hydrolase activity"/>
    <property type="evidence" value="ECO:0007669"/>
    <property type="project" value="UniProtKB-KW"/>
</dbReference>
<evidence type="ECO:0000259" key="1">
    <source>
        <dbReference type="Pfam" id="PF01738"/>
    </source>
</evidence>
<feature type="domain" description="Dienelactone hydrolase" evidence="1">
    <location>
        <begin position="28"/>
        <end position="224"/>
    </location>
</feature>
<accession>A0ABW0UTM8</accession>
<keyword evidence="3" id="KW-1185">Reference proteome</keyword>
<dbReference type="PANTHER" id="PTHR46623:SF6">
    <property type="entry name" value="ALPHA_BETA-HYDROLASES SUPERFAMILY PROTEIN"/>
    <property type="match status" value="1"/>
</dbReference>
<dbReference type="InterPro" id="IPR029058">
    <property type="entry name" value="AB_hydrolase_fold"/>
</dbReference>
<dbReference type="EMBL" id="JBHSNY010000008">
    <property type="protein sequence ID" value="MFC5636912.1"/>
    <property type="molecule type" value="Genomic_DNA"/>
</dbReference>
<dbReference type="InterPro" id="IPR051049">
    <property type="entry name" value="Dienelactone_hydrolase-like"/>
</dbReference>
<dbReference type="SUPFAM" id="SSF53474">
    <property type="entry name" value="alpha/beta-Hydrolases"/>
    <property type="match status" value="1"/>
</dbReference>
<dbReference type="Proteomes" id="UP001596154">
    <property type="component" value="Unassembled WGS sequence"/>
</dbReference>
<organism evidence="2 3">
    <name type="scientific">Streptomyces bullii</name>
    <dbReference type="NCBI Taxonomy" id="349910"/>
    <lineage>
        <taxon>Bacteria</taxon>
        <taxon>Bacillati</taxon>
        <taxon>Actinomycetota</taxon>
        <taxon>Actinomycetes</taxon>
        <taxon>Kitasatosporales</taxon>
        <taxon>Streptomycetaceae</taxon>
        <taxon>Streptomyces</taxon>
    </lineage>
</organism>
<dbReference type="Gene3D" id="3.40.50.1820">
    <property type="entry name" value="alpha/beta hydrolase"/>
    <property type="match status" value="1"/>
</dbReference>
<dbReference type="EC" id="3.1.-.-" evidence="2"/>
<gene>
    <name evidence="2" type="ORF">ACFPZJ_24545</name>
</gene>
<dbReference type="InterPro" id="IPR002925">
    <property type="entry name" value="Dienelactn_hydro"/>
</dbReference>
<proteinExistence type="predicted"/>
<sequence length="225" mass="24859">MPRNLTGTRRHEHVTSGTFRVVQPTCAVTPGWHHGLMNIMLFHSTYGLRPAVRGAADRLRSAGHEVWTPDLFDGRTFETVEEGMAYQEEIGKDELLKRAVLAAAPYSERGLVYAGFSFGASVAQTLALGDDKARGLLLLHGTSDIAPNAQVDDLPVQLHVAEPDPFETDDWLTAWYLRMGRIGADVEVHRYAGAGHLYTDPDLPDYDEEAAEATWRVALGFLETL</sequence>
<dbReference type="Pfam" id="PF01738">
    <property type="entry name" value="DLH"/>
    <property type="match status" value="1"/>
</dbReference>
<dbReference type="RefSeq" id="WP_381025476.1">
    <property type="nucleotide sequence ID" value="NZ_JBHSNY010000008.1"/>
</dbReference>